<dbReference type="Proteomes" id="UP000019028">
    <property type="component" value="Chromosome"/>
</dbReference>
<dbReference type="NCBIfam" id="TIGR02532">
    <property type="entry name" value="IV_pilin_GFxxxE"/>
    <property type="match status" value="1"/>
</dbReference>
<feature type="transmembrane region" description="Helical" evidence="2">
    <location>
        <begin position="20"/>
        <end position="37"/>
    </location>
</feature>
<dbReference type="EMBL" id="CP006569">
    <property type="protein sequence ID" value="AHF75939.1"/>
    <property type="molecule type" value="Genomic_DNA"/>
</dbReference>
<evidence type="ECO:0008006" key="5">
    <source>
        <dbReference type="Google" id="ProtNLM"/>
    </source>
</evidence>
<reference evidence="3 4" key="1">
    <citation type="journal article" date="2014" name="Genome Biol. Evol.">
        <title>Genome degeneration and adaptation in a nascent stage of symbiosis.</title>
        <authorList>
            <person name="Oakeson K.F."/>
            <person name="Gil R."/>
            <person name="Clayton A.L."/>
            <person name="Dunn D.M."/>
            <person name="von Niederhausern A.C."/>
            <person name="Hamil C."/>
            <person name="Aoyagi A."/>
            <person name="Duval B."/>
            <person name="Baca A."/>
            <person name="Silva F.J."/>
            <person name="Vallier A."/>
            <person name="Jackson D.G."/>
            <person name="Latorre A."/>
            <person name="Weiss R.B."/>
            <person name="Heddi A."/>
            <person name="Moya A."/>
            <person name="Dale C."/>
        </authorList>
    </citation>
    <scope>NUCLEOTIDE SEQUENCE [LARGE SCALE GENOMIC DNA]</scope>
    <source>
        <strain evidence="3 4">HS1</strain>
    </source>
</reference>
<dbReference type="KEGG" id="sod:Sant_0856"/>
<keyword evidence="4" id="KW-1185">Reference proteome</keyword>
<dbReference type="AlphaFoldDB" id="W0HQ85"/>
<sequence length="170" mass="18615">MNDSLNNTDRDSGYTLPELLLTLALTALLILAGSYGWRQHQSARQLASSAHQLMEFIVRQQWHAAWGNRRCRITAVVGERWQLWGDPLCGLGRASPGARREPARCAAPYTGVRLSLSTAGELSLGGLRHTASAAHFVLSNRAGRLRVVVSGRGRVRLCSERGRWAGIPSC</sequence>
<dbReference type="PATRIC" id="fig|1239307.3.peg.919"/>
<keyword evidence="2" id="KW-0472">Membrane</keyword>
<dbReference type="OrthoDB" id="9971196at2"/>
<evidence type="ECO:0000256" key="2">
    <source>
        <dbReference type="SAM" id="Phobius"/>
    </source>
</evidence>
<organism evidence="3 4">
    <name type="scientific">Sodalis praecaptivus</name>
    <dbReference type="NCBI Taxonomy" id="1239307"/>
    <lineage>
        <taxon>Bacteria</taxon>
        <taxon>Pseudomonadati</taxon>
        <taxon>Pseudomonadota</taxon>
        <taxon>Gammaproteobacteria</taxon>
        <taxon>Enterobacterales</taxon>
        <taxon>Bruguierivoracaceae</taxon>
        <taxon>Sodalis</taxon>
    </lineage>
</organism>
<dbReference type="RefSeq" id="WP_025421072.1">
    <property type="nucleotide sequence ID" value="NZ_CP006569.1"/>
</dbReference>
<dbReference type="GO" id="GO:0016020">
    <property type="term" value="C:membrane"/>
    <property type="evidence" value="ECO:0007669"/>
    <property type="project" value="UniProtKB-SubCell"/>
</dbReference>
<dbReference type="InterPro" id="IPR012902">
    <property type="entry name" value="N_methyl_site"/>
</dbReference>
<accession>W0HQ85</accession>
<keyword evidence="2" id="KW-1133">Transmembrane helix</keyword>
<name>W0HQ85_9GAMM</name>
<evidence type="ECO:0000313" key="3">
    <source>
        <dbReference type="EMBL" id="AHF75939.1"/>
    </source>
</evidence>
<evidence type="ECO:0000256" key="1">
    <source>
        <dbReference type="ARBA" id="ARBA00004167"/>
    </source>
</evidence>
<evidence type="ECO:0000313" key="4">
    <source>
        <dbReference type="Proteomes" id="UP000019028"/>
    </source>
</evidence>
<dbReference type="HOGENOM" id="CLU_118590_2_0_6"/>
<dbReference type="PROSITE" id="PS00409">
    <property type="entry name" value="PROKAR_NTER_METHYL"/>
    <property type="match status" value="1"/>
</dbReference>
<gene>
    <name evidence="3" type="ORF">Sant_0856</name>
</gene>
<keyword evidence="2" id="KW-0812">Transmembrane</keyword>
<protein>
    <recommendedName>
        <fullName evidence="5">Prepilin peptidase dependent protein A</fullName>
    </recommendedName>
</protein>
<proteinExistence type="predicted"/>
<comment type="subcellular location">
    <subcellularLocation>
        <location evidence="1">Membrane</location>
        <topology evidence="1">Single-pass membrane protein</topology>
    </subcellularLocation>
</comment>